<sequence length="74" mass="8879">MKKNLVSIKNLELNKNYWIVNGLWEFKVQEITETHVKIWIYGTSKSIFLDKNDDRRFTIEPINKNSNSHKIRNS</sequence>
<protein>
    <submittedName>
        <fullName evidence="1">Uncharacterized protein</fullName>
    </submittedName>
</protein>
<dbReference type="Proteomes" id="UP001589589">
    <property type="component" value="Unassembled WGS sequence"/>
</dbReference>
<organism evidence="1 2">
    <name type="scientific">Flavobacterium branchiarum</name>
    <dbReference type="NCBI Taxonomy" id="1114870"/>
    <lineage>
        <taxon>Bacteria</taxon>
        <taxon>Pseudomonadati</taxon>
        <taxon>Bacteroidota</taxon>
        <taxon>Flavobacteriia</taxon>
        <taxon>Flavobacteriales</taxon>
        <taxon>Flavobacteriaceae</taxon>
        <taxon>Flavobacterium</taxon>
    </lineage>
</organism>
<proteinExistence type="predicted"/>
<keyword evidence="2" id="KW-1185">Reference proteome</keyword>
<dbReference type="RefSeq" id="WP_290264519.1">
    <property type="nucleotide sequence ID" value="NZ_JAUFQQ010000003.1"/>
</dbReference>
<evidence type="ECO:0000313" key="1">
    <source>
        <dbReference type="EMBL" id="MFB9066321.1"/>
    </source>
</evidence>
<reference evidence="1 2" key="1">
    <citation type="submission" date="2024-09" db="EMBL/GenBank/DDBJ databases">
        <authorList>
            <person name="Sun Q."/>
            <person name="Mori K."/>
        </authorList>
    </citation>
    <scope>NUCLEOTIDE SEQUENCE [LARGE SCALE GENOMIC DNA]</scope>
    <source>
        <strain evidence="1 2">CECT 7908</strain>
    </source>
</reference>
<comment type="caution">
    <text evidence="1">The sequence shown here is derived from an EMBL/GenBank/DDBJ whole genome shotgun (WGS) entry which is preliminary data.</text>
</comment>
<evidence type="ECO:0000313" key="2">
    <source>
        <dbReference type="Proteomes" id="UP001589589"/>
    </source>
</evidence>
<dbReference type="EMBL" id="JBHMEX010000063">
    <property type="protein sequence ID" value="MFB9066321.1"/>
    <property type="molecule type" value="Genomic_DNA"/>
</dbReference>
<accession>A0ABV5FT72</accession>
<name>A0ABV5FT72_9FLAO</name>
<gene>
    <name evidence="1" type="ORF">ACFFUQ_20070</name>
</gene>